<reference evidence="4" key="1">
    <citation type="journal article" date="2019" name="Int. J. Syst. Evol. Microbiol.">
        <title>The Global Catalogue of Microorganisms (GCM) 10K type strain sequencing project: providing services to taxonomists for standard genome sequencing and annotation.</title>
        <authorList>
            <consortium name="The Broad Institute Genomics Platform"/>
            <consortium name="The Broad Institute Genome Sequencing Center for Infectious Disease"/>
            <person name="Wu L."/>
            <person name="Ma J."/>
        </authorList>
    </citation>
    <scope>NUCLEOTIDE SEQUENCE [LARGE SCALE GENOMIC DNA]</scope>
    <source>
        <strain evidence="4">JCM 16949</strain>
    </source>
</reference>
<sequence length="448" mass="46088">MTENSGSTSDVRRLARHAAPKQAGRVSRGVFQTLPIILVSSMAMSFNLTGPIEPAGAKRADKPKDSNSELRKAVRDAMAAQPRETTVAASAAAVAAAPTTYRVAAGDTVSGIAARFGLATASVLALNGLGWKSLIFPGQVLRLTNGATPPAATPPTPTPPASTGITRYTIVKGDTISVIAARFKVSTQSVLSANGLGWSSIIYPGQSVVIPGQPAATKPAPAPTTPDAGTIDIDPVVDVTPIAQPTPPPAPASTTYLIRSGDTITSIAAKVGVSIQSLLDANGLNRSSIIYAGRTLVIPGVSSGTAGVGGVVTPLTAEMAENARIILAVGRSLGVSDYALVIALAAAAQESTLRNLDYGDRDSLGLFQQRPSTGWGTPAQVTDPVYASRLFFGGPSNPNKGNTRGLLDIPGWQSMTVTQAAQAVQRSAYPNAYAKWETSARAWLAQLS</sequence>
<feature type="region of interest" description="Disordered" evidence="1">
    <location>
        <begin position="1"/>
        <end position="22"/>
    </location>
</feature>
<gene>
    <name evidence="3" type="ORF">GCM10022239_19690</name>
</gene>
<comment type="caution">
    <text evidence="3">The sequence shown here is derived from an EMBL/GenBank/DDBJ whole genome shotgun (WGS) entry which is preliminary data.</text>
</comment>
<dbReference type="PANTHER" id="PTHR33734">
    <property type="entry name" value="LYSM DOMAIN-CONTAINING GPI-ANCHORED PROTEIN 2"/>
    <property type="match status" value="1"/>
</dbReference>
<keyword evidence="4" id="KW-1185">Reference proteome</keyword>
<feature type="domain" description="LysM" evidence="2">
    <location>
        <begin position="166"/>
        <end position="210"/>
    </location>
</feature>
<evidence type="ECO:0000256" key="1">
    <source>
        <dbReference type="SAM" id="MobiDB-lite"/>
    </source>
</evidence>
<dbReference type="PANTHER" id="PTHR33734:SF22">
    <property type="entry name" value="MEMBRANE-BOUND LYTIC MUREIN TRANSGLYCOSYLASE D"/>
    <property type="match status" value="1"/>
</dbReference>
<organism evidence="3 4">
    <name type="scientific">Leifsonella bigeumensis</name>
    <dbReference type="NCBI Taxonomy" id="433643"/>
    <lineage>
        <taxon>Bacteria</taxon>
        <taxon>Bacillati</taxon>
        <taxon>Actinomycetota</taxon>
        <taxon>Actinomycetes</taxon>
        <taxon>Micrococcales</taxon>
        <taxon>Microbacteriaceae</taxon>
        <taxon>Leifsonella</taxon>
    </lineage>
</organism>
<evidence type="ECO:0000313" key="3">
    <source>
        <dbReference type="EMBL" id="GAA3744245.1"/>
    </source>
</evidence>
<dbReference type="Proteomes" id="UP001501004">
    <property type="component" value="Unassembled WGS sequence"/>
</dbReference>
<dbReference type="SMART" id="SM00257">
    <property type="entry name" value="LysM"/>
    <property type="match status" value="3"/>
</dbReference>
<feature type="domain" description="LysM" evidence="2">
    <location>
        <begin position="99"/>
        <end position="143"/>
    </location>
</feature>
<feature type="domain" description="LysM" evidence="2">
    <location>
        <begin position="254"/>
        <end position="298"/>
    </location>
</feature>
<dbReference type="SUPFAM" id="SSF54106">
    <property type="entry name" value="LysM domain"/>
    <property type="match status" value="3"/>
</dbReference>
<dbReference type="InterPro" id="IPR018392">
    <property type="entry name" value="LysM"/>
</dbReference>
<name>A0ABP7FPI5_9MICO</name>
<dbReference type="Pfam" id="PF01476">
    <property type="entry name" value="LysM"/>
    <property type="match status" value="3"/>
</dbReference>
<evidence type="ECO:0000313" key="4">
    <source>
        <dbReference type="Proteomes" id="UP001501004"/>
    </source>
</evidence>
<proteinExistence type="predicted"/>
<dbReference type="EMBL" id="BAABAE010000003">
    <property type="protein sequence ID" value="GAA3744245.1"/>
    <property type="molecule type" value="Genomic_DNA"/>
</dbReference>
<evidence type="ECO:0000259" key="2">
    <source>
        <dbReference type="PROSITE" id="PS51782"/>
    </source>
</evidence>
<protein>
    <recommendedName>
        <fullName evidence="2">LysM domain-containing protein</fullName>
    </recommendedName>
</protein>
<dbReference type="PROSITE" id="PS51782">
    <property type="entry name" value="LYSM"/>
    <property type="match status" value="3"/>
</dbReference>
<dbReference type="Gene3D" id="3.10.350.10">
    <property type="entry name" value="LysM domain"/>
    <property type="match status" value="3"/>
</dbReference>
<dbReference type="CDD" id="cd00118">
    <property type="entry name" value="LysM"/>
    <property type="match status" value="3"/>
</dbReference>
<dbReference type="InterPro" id="IPR036779">
    <property type="entry name" value="LysM_dom_sf"/>
</dbReference>
<accession>A0ABP7FPI5</accession>